<feature type="compositionally biased region" description="Basic residues" evidence="6">
    <location>
        <begin position="289"/>
        <end position="299"/>
    </location>
</feature>
<dbReference type="EMBL" id="CAJPEV010000114">
    <property type="protein sequence ID" value="CAG0880792.1"/>
    <property type="molecule type" value="Genomic_DNA"/>
</dbReference>
<dbReference type="InterPro" id="IPR001179">
    <property type="entry name" value="PPIase_FKBP_dom"/>
</dbReference>
<dbReference type="Proteomes" id="UP000677054">
    <property type="component" value="Unassembled WGS sequence"/>
</dbReference>
<dbReference type="GO" id="GO:0005730">
    <property type="term" value="C:nucleolus"/>
    <property type="evidence" value="ECO:0007669"/>
    <property type="project" value="TreeGrafter"/>
</dbReference>
<evidence type="ECO:0000256" key="6">
    <source>
        <dbReference type="SAM" id="MobiDB-lite"/>
    </source>
</evidence>
<evidence type="ECO:0000256" key="5">
    <source>
        <dbReference type="PROSITE-ProRule" id="PRU00277"/>
    </source>
</evidence>
<dbReference type="PROSITE" id="PS50059">
    <property type="entry name" value="FKBP_PPIASE"/>
    <property type="match status" value="1"/>
</dbReference>
<dbReference type="GO" id="GO:0003755">
    <property type="term" value="F:peptidyl-prolyl cis-trans isomerase activity"/>
    <property type="evidence" value="ECO:0007669"/>
    <property type="project" value="UniProtKB-KW"/>
</dbReference>
<feature type="compositionally biased region" description="Acidic residues" evidence="6">
    <location>
        <begin position="129"/>
        <end position="141"/>
    </location>
</feature>
<feature type="compositionally biased region" description="Acidic residues" evidence="6">
    <location>
        <begin position="200"/>
        <end position="228"/>
    </location>
</feature>
<dbReference type="InterPro" id="IPR046357">
    <property type="entry name" value="PPIase_dom_sf"/>
</dbReference>
<dbReference type="Pfam" id="PF00254">
    <property type="entry name" value="FKBP_C"/>
    <property type="match status" value="2"/>
</dbReference>
<evidence type="ECO:0000259" key="7">
    <source>
        <dbReference type="PROSITE" id="PS50059"/>
    </source>
</evidence>
<keyword evidence="3 5" id="KW-0697">Rotamase</keyword>
<feature type="compositionally biased region" description="Acidic residues" evidence="6">
    <location>
        <begin position="180"/>
        <end position="192"/>
    </location>
</feature>
<evidence type="ECO:0000256" key="3">
    <source>
        <dbReference type="ARBA" id="ARBA00023110"/>
    </source>
</evidence>
<feature type="region of interest" description="Disordered" evidence="6">
    <location>
        <begin position="88"/>
        <end position="107"/>
    </location>
</feature>
<dbReference type="Gene3D" id="2.60.120.340">
    <property type="entry name" value="Nucleoplasmin core domain"/>
    <property type="match status" value="1"/>
</dbReference>
<comment type="catalytic activity">
    <reaction evidence="1 5">
        <text>[protein]-peptidylproline (omega=180) = [protein]-peptidylproline (omega=0)</text>
        <dbReference type="Rhea" id="RHEA:16237"/>
        <dbReference type="Rhea" id="RHEA-COMP:10747"/>
        <dbReference type="Rhea" id="RHEA-COMP:10748"/>
        <dbReference type="ChEBI" id="CHEBI:83833"/>
        <dbReference type="ChEBI" id="CHEBI:83834"/>
        <dbReference type="EC" id="5.2.1.8"/>
    </reaction>
</comment>
<evidence type="ECO:0000313" key="9">
    <source>
        <dbReference type="Proteomes" id="UP000677054"/>
    </source>
</evidence>
<accession>A0A7R8ZYL8</accession>
<feature type="compositionally biased region" description="Basic and acidic residues" evidence="6">
    <location>
        <begin position="246"/>
        <end position="265"/>
    </location>
</feature>
<evidence type="ECO:0000256" key="2">
    <source>
        <dbReference type="ARBA" id="ARBA00013194"/>
    </source>
</evidence>
<protein>
    <recommendedName>
        <fullName evidence="2 5">peptidylprolyl isomerase</fullName>
        <ecNumber evidence="2 5">5.2.1.8</ecNumber>
    </recommendedName>
</protein>
<dbReference type="EMBL" id="LR899631">
    <property type="protein sequence ID" value="CAD7241255.1"/>
    <property type="molecule type" value="Genomic_DNA"/>
</dbReference>
<dbReference type="EC" id="5.2.1.8" evidence="2 5"/>
<dbReference type="SUPFAM" id="SSF54534">
    <property type="entry name" value="FKBP-like"/>
    <property type="match status" value="1"/>
</dbReference>
<evidence type="ECO:0000256" key="1">
    <source>
        <dbReference type="ARBA" id="ARBA00000971"/>
    </source>
</evidence>
<dbReference type="Gene3D" id="3.10.50.40">
    <property type="match status" value="1"/>
</dbReference>
<gene>
    <name evidence="8" type="ORF">DSTB1V02_LOCUS1255</name>
</gene>
<evidence type="ECO:0000313" key="8">
    <source>
        <dbReference type="EMBL" id="CAD7241255.1"/>
    </source>
</evidence>
<dbReference type="OrthoDB" id="1902587at2759"/>
<dbReference type="GO" id="GO:0000785">
    <property type="term" value="C:chromatin"/>
    <property type="evidence" value="ECO:0007669"/>
    <property type="project" value="TreeGrafter"/>
</dbReference>
<dbReference type="Pfam" id="PF17800">
    <property type="entry name" value="NPL"/>
    <property type="match status" value="1"/>
</dbReference>
<feature type="region of interest" description="Disordered" evidence="6">
    <location>
        <begin position="113"/>
        <end position="335"/>
    </location>
</feature>
<organism evidence="8">
    <name type="scientific">Darwinula stevensoni</name>
    <dbReference type="NCBI Taxonomy" id="69355"/>
    <lineage>
        <taxon>Eukaryota</taxon>
        <taxon>Metazoa</taxon>
        <taxon>Ecdysozoa</taxon>
        <taxon>Arthropoda</taxon>
        <taxon>Crustacea</taxon>
        <taxon>Oligostraca</taxon>
        <taxon>Ostracoda</taxon>
        <taxon>Podocopa</taxon>
        <taxon>Podocopida</taxon>
        <taxon>Darwinulocopina</taxon>
        <taxon>Darwinuloidea</taxon>
        <taxon>Darwinulidae</taxon>
        <taxon>Darwinula</taxon>
    </lineage>
</organism>
<feature type="compositionally biased region" description="Polar residues" evidence="6">
    <location>
        <begin position="268"/>
        <end position="286"/>
    </location>
</feature>
<keyword evidence="4 5" id="KW-0413">Isomerase</keyword>
<dbReference type="PANTHER" id="PTHR43811:SF19">
    <property type="entry name" value="39 KDA FK506-BINDING NUCLEAR PROTEIN"/>
    <property type="match status" value="1"/>
</dbReference>
<feature type="domain" description="PPIase FKBP-type" evidence="7">
    <location>
        <begin position="374"/>
        <end position="495"/>
    </location>
</feature>
<keyword evidence="9" id="KW-1185">Reference proteome</keyword>
<evidence type="ECO:0000256" key="4">
    <source>
        <dbReference type="ARBA" id="ARBA00023235"/>
    </source>
</evidence>
<dbReference type="PANTHER" id="PTHR43811">
    <property type="entry name" value="FKBP-TYPE PEPTIDYL-PROLYL CIS-TRANS ISOMERASE FKPA"/>
    <property type="match status" value="1"/>
</dbReference>
<dbReference type="AlphaFoldDB" id="A0A7R8ZYL8"/>
<name>A0A7R8ZYL8_9CRUS</name>
<dbReference type="InterPro" id="IPR041232">
    <property type="entry name" value="NPL"/>
</dbReference>
<sequence length="495" mass="54246">MFWGLVVEANKRYAQTVAKEFHISMAALANRDSASKCTLKLEYQGQEIILCHLDPEKNFQQPLDLSFDEGDAIVFSLEGLGSIHLSGYTLGGDEEEEGDSEEDEEAMAEMMRALKGKTQKKMGVNDMESYSEEEDSDEGEAELPQLKLSESKKRSRAGDLQSGVSPAMKKAKQVEKVKEEEDESDEEQDEDEMKQMLDIEALEDEDDLSDIDMDELSEEEDEDSEDEGGAEKAKKESQKKKLQFQVEKKKEGKKAEADVKKDKKSPGTPASQAPKTPATPMSNGTESGKKKRKRKKKKKGGIEGDGTPGQPGQVKPENRSPVGTPGGPGKTENKGGVLVTTLKQGSGPVAKAGRFADDFGNGLQTKNIVGHVADLQVHVYYQGKLKTSGKVFDAQRQGKGFRFRVGAGEVIQGWDKGVEGMRVGEKRRIEVPPKFGCVPPFRILFCTCMTLLSITEHCHVEGHNVPSIRYGDKGAPPDIPGNSTLVFDVELKAVS</sequence>
<proteinExistence type="predicted"/>
<reference evidence="8" key="1">
    <citation type="submission" date="2020-11" db="EMBL/GenBank/DDBJ databases">
        <authorList>
            <person name="Tran Van P."/>
        </authorList>
    </citation>
    <scope>NUCLEOTIDE SEQUENCE</scope>
</reference>
<feature type="compositionally biased region" description="Acidic residues" evidence="6">
    <location>
        <begin position="92"/>
        <end position="107"/>
    </location>
</feature>